<evidence type="ECO:0000256" key="1">
    <source>
        <dbReference type="SAM" id="SignalP"/>
    </source>
</evidence>
<reference evidence="3" key="1">
    <citation type="submission" date="2017-01" db="EMBL/GenBank/DDBJ databases">
        <title>Komagataeibacter sp. MSKU9 whole genome sequencing project.</title>
        <authorList>
            <person name="Matsutani M."/>
            <person name="Naloka K."/>
            <person name="Theeragool G."/>
            <person name="Yakushi T."/>
            <person name="Matsushita K."/>
        </authorList>
    </citation>
    <scope>NUCLEOTIDE SEQUENCE [LARGE SCALE GENOMIC DNA]</scope>
    <source>
        <strain evidence="3">MSKU9</strain>
    </source>
</reference>
<evidence type="ECO:0000313" key="2">
    <source>
        <dbReference type="EMBL" id="GCE84454.1"/>
    </source>
</evidence>
<dbReference type="Gene3D" id="2.60.120.380">
    <property type="match status" value="1"/>
</dbReference>
<organism evidence="2 3">
    <name type="scientific">Komagataeibacter diospyri</name>
    <dbReference type="NCBI Taxonomy" id="1932662"/>
    <lineage>
        <taxon>Bacteria</taxon>
        <taxon>Pseudomonadati</taxon>
        <taxon>Pseudomonadota</taxon>
        <taxon>Alphaproteobacteria</taxon>
        <taxon>Acetobacterales</taxon>
        <taxon>Acetobacteraceae</taxon>
        <taxon>Komagataeibacter</taxon>
    </lineage>
</organism>
<feature type="signal peptide" evidence="1">
    <location>
        <begin position="1"/>
        <end position="25"/>
    </location>
</feature>
<sequence>MFRLRHSIFCLFSLLVLLTAAPAHADPDTALGRELASAIGHYAPDTDLFGKGPLATVVKQTLGAQYDSFIRNMEVAGPLEAAGDVLFITGNRRHEGGSRTAWLLIDRGGRNMTVGLLNPGMLSLYTIGPVPLTKPADVRTLIENLDADPPFCNQPQDLPPGGRLNWQGMLEAGGTCVYRIGLHQGEQVTARLDAPANGLELRVIDPHMNHAGVTWSWTVPRDDLYLVEVAPRPDATVQKGRAFAFRLGVSTHP</sequence>
<feature type="chain" id="PRO_5020619852" evidence="1">
    <location>
        <begin position="26"/>
        <end position="253"/>
    </location>
</feature>
<gene>
    <name evidence="2" type="ORF">MSKU9_2595</name>
</gene>
<protein>
    <submittedName>
        <fullName evidence="2">Uncharacterized protein</fullName>
    </submittedName>
</protein>
<accession>A0A4P5NVZ5</accession>
<comment type="caution">
    <text evidence="2">The sequence shown here is derived from an EMBL/GenBank/DDBJ whole genome shotgun (WGS) entry which is preliminary data.</text>
</comment>
<dbReference type="Proteomes" id="UP000315095">
    <property type="component" value="Unassembled WGS sequence"/>
</dbReference>
<proteinExistence type="predicted"/>
<name>A0A4P5NVZ5_9PROT</name>
<dbReference type="RefSeq" id="WP_141261856.1">
    <property type="nucleotide sequence ID" value="NZ_BDLU01000056.1"/>
</dbReference>
<keyword evidence="1" id="KW-0732">Signal</keyword>
<keyword evidence="3" id="KW-1185">Reference proteome</keyword>
<dbReference type="OrthoDB" id="7283669at2"/>
<dbReference type="AlphaFoldDB" id="A0A4P5NVZ5"/>
<evidence type="ECO:0000313" key="3">
    <source>
        <dbReference type="Proteomes" id="UP000315095"/>
    </source>
</evidence>
<dbReference type="EMBL" id="BDLU01000056">
    <property type="protein sequence ID" value="GCE84454.1"/>
    <property type="molecule type" value="Genomic_DNA"/>
</dbReference>